<dbReference type="InterPro" id="IPR043724">
    <property type="entry name" value="DUF5666"/>
</dbReference>
<evidence type="ECO:0000259" key="3">
    <source>
        <dbReference type="Pfam" id="PF18914"/>
    </source>
</evidence>
<gene>
    <name evidence="4" type="ordered locus">M301_0437</name>
</gene>
<dbReference type="EMBL" id="CP002056">
    <property type="protein sequence ID" value="ADI28821.1"/>
    <property type="molecule type" value="Genomic_DNA"/>
</dbReference>
<dbReference type="AlphaFoldDB" id="D7DMB0"/>
<dbReference type="HOGENOM" id="CLU_036188_0_0_4"/>
<feature type="region of interest" description="Disordered" evidence="1">
    <location>
        <begin position="350"/>
        <end position="429"/>
    </location>
</feature>
<feature type="compositionally biased region" description="Polar residues" evidence="1">
    <location>
        <begin position="365"/>
        <end position="391"/>
    </location>
</feature>
<feature type="compositionally biased region" description="Basic and acidic residues" evidence="1">
    <location>
        <begin position="350"/>
        <end position="364"/>
    </location>
</feature>
<dbReference type="OrthoDB" id="6828816at2"/>
<dbReference type="STRING" id="666681.M301_0437"/>
<name>D7DMB0_METV0</name>
<dbReference type="Pfam" id="PF18914">
    <property type="entry name" value="DUF5666"/>
    <property type="match status" value="2"/>
</dbReference>
<evidence type="ECO:0000313" key="4">
    <source>
        <dbReference type="EMBL" id="ADI28821.1"/>
    </source>
</evidence>
<keyword evidence="2" id="KW-0732">Signal</keyword>
<feature type="chain" id="PRO_5003094578" description="DUF5666 domain-containing protein" evidence="2">
    <location>
        <begin position="23"/>
        <end position="455"/>
    </location>
</feature>
<dbReference type="Proteomes" id="UP000000383">
    <property type="component" value="Chromosome"/>
</dbReference>
<feature type="signal peptide" evidence="2">
    <location>
        <begin position="1"/>
        <end position="22"/>
    </location>
</feature>
<organism evidence="4 5">
    <name type="scientific">Methylotenera versatilis (strain 301)</name>
    <dbReference type="NCBI Taxonomy" id="666681"/>
    <lineage>
        <taxon>Bacteria</taxon>
        <taxon>Pseudomonadati</taxon>
        <taxon>Pseudomonadota</taxon>
        <taxon>Betaproteobacteria</taxon>
        <taxon>Nitrosomonadales</taxon>
        <taxon>Methylophilaceae</taxon>
        <taxon>Methylotenera</taxon>
    </lineage>
</organism>
<feature type="compositionally biased region" description="Basic and acidic residues" evidence="1">
    <location>
        <begin position="392"/>
        <end position="429"/>
    </location>
</feature>
<reference evidence="4 5" key="2">
    <citation type="journal article" date="2011" name="J. Bacteriol.">
        <title>Genomes of three methylotrophs from a single niche uncover genetic and metabolic divergence of Methylophilaceae.</title>
        <authorList>
            <person name="Lapidus A."/>
            <person name="Clum A."/>
            <person name="Labutti K."/>
            <person name="Kaluzhnaya M.G."/>
            <person name="Lim S."/>
            <person name="Beck D.A."/>
            <person name="Glavina Del Rio T."/>
            <person name="Nolan M."/>
            <person name="Mavromatis K."/>
            <person name="Huntemann M."/>
            <person name="Lucas S."/>
            <person name="Lidstrom M.E."/>
            <person name="Ivanova N."/>
            <person name="Chistoserdova L."/>
        </authorList>
    </citation>
    <scope>NUCLEOTIDE SEQUENCE [LARGE SCALE GENOMIC DNA]</scope>
    <source>
        <strain evidence="4 5">301</strain>
    </source>
</reference>
<evidence type="ECO:0000256" key="2">
    <source>
        <dbReference type="SAM" id="SignalP"/>
    </source>
</evidence>
<protein>
    <recommendedName>
        <fullName evidence="3">DUF5666 domain-containing protein</fullName>
    </recommendedName>
</protein>
<keyword evidence="5" id="KW-1185">Reference proteome</keyword>
<sequence precursor="true">MKTYIHNYIAIILTILSLSANANPCDEGGIGGTGMPLSLGTGGIGGTGINSDKSTGIGGTGITSAQEGIGGTGVTNKGIGGTGIEANSGIGGTGIVGIITGFGSICVNGLEVHYYNDTPIDLDGKKISSDALSVGQVVAVKAQGKEQSLIAHEIHAFYQVTGPITAIDLVANKVKVMGQSINANDAQINNMQVGQWVSVSGLRNEDGSIEASRIDQSTERKIAKIVGNLSMQGNKAYVGGTKIDGISNMNYNSNADSRLTGVWDGSTFNVKDMKPGPVSDLLQKVEVFHLQGIAGSNVSNGKVKLSGQNVTVPANIKILGNNSTSIVGKPIVAHGQMKDGKARAQSIELRPMKIEVKNRLERPTKTPQPNSPSESGENTGTKSGEANLSNKSENKYKKADKAELSDRVYKQDKVEKVEKVERVETPDRVEKVERVERVETPDRTERIERVERRDD</sequence>
<feature type="domain" description="DUF5666" evidence="3">
    <location>
        <begin position="161"/>
        <end position="214"/>
    </location>
</feature>
<proteinExistence type="predicted"/>
<feature type="domain" description="DUF5666" evidence="3">
    <location>
        <begin position="97"/>
        <end position="154"/>
    </location>
</feature>
<dbReference type="RefSeq" id="WP_013147137.1">
    <property type="nucleotide sequence ID" value="NC_014207.1"/>
</dbReference>
<accession>D7DMB0</accession>
<evidence type="ECO:0000313" key="5">
    <source>
        <dbReference type="Proteomes" id="UP000000383"/>
    </source>
</evidence>
<dbReference type="eggNOG" id="ENOG502ZC7N">
    <property type="taxonomic scope" value="Bacteria"/>
</dbReference>
<reference evidence="5" key="1">
    <citation type="submission" date="2010-05" db="EMBL/GenBank/DDBJ databases">
        <title>Complete sequence of Methylotenera sp. 301.</title>
        <authorList>
            <person name="Lucas S."/>
            <person name="Copeland A."/>
            <person name="Lapidus A."/>
            <person name="Cheng J.-F."/>
            <person name="Bruce D."/>
            <person name="Goodwin L."/>
            <person name="Pitluck S."/>
            <person name="Clum A."/>
            <person name="Land M."/>
            <person name="Hauser L."/>
            <person name="Kyrpides N."/>
            <person name="Ivanova N."/>
            <person name="Chistoservova L."/>
            <person name="Kalyuzhnaya M."/>
            <person name="Woyke T."/>
        </authorList>
    </citation>
    <scope>NUCLEOTIDE SEQUENCE [LARGE SCALE GENOMIC DNA]</scope>
    <source>
        <strain evidence="5">301</strain>
    </source>
</reference>
<dbReference type="KEGG" id="meh:M301_0437"/>
<evidence type="ECO:0000256" key="1">
    <source>
        <dbReference type="SAM" id="MobiDB-lite"/>
    </source>
</evidence>